<feature type="compositionally biased region" description="Polar residues" evidence="1">
    <location>
        <begin position="164"/>
        <end position="177"/>
    </location>
</feature>
<evidence type="ECO:0000313" key="3">
    <source>
        <dbReference type="Proteomes" id="UP001430356"/>
    </source>
</evidence>
<dbReference type="Proteomes" id="UP001430356">
    <property type="component" value="Unassembled WGS sequence"/>
</dbReference>
<feature type="compositionally biased region" description="Basic and acidic residues" evidence="1">
    <location>
        <begin position="354"/>
        <end position="363"/>
    </location>
</feature>
<feature type="region of interest" description="Disordered" evidence="1">
    <location>
        <begin position="377"/>
        <end position="401"/>
    </location>
</feature>
<protein>
    <submittedName>
        <fullName evidence="2">Uncharacterized protein</fullName>
    </submittedName>
</protein>
<feature type="region of interest" description="Disordered" evidence="1">
    <location>
        <begin position="564"/>
        <end position="614"/>
    </location>
</feature>
<evidence type="ECO:0000256" key="1">
    <source>
        <dbReference type="SAM" id="MobiDB-lite"/>
    </source>
</evidence>
<feature type="region of interest" description="Disordered" evidence="1">
    <location>
        <begin position="144"/>
        <end position="282"/>
    </location>
</feature>
<feature type="region of interest" description="Disordered" evidence="1">
    <location>
        <begin position="439"/>
        <end position="506"/>
    </location>
</feature>
<feature type="compositionally biased region" description="Polar residues" evidence="1">
    <location>
        <begin position="581"/>
        <end position="593"/>
    </location>
</feature>
<feature type="compositionally biased region" description="Polar residues" evidence="1">
    <location>
        <begin position="336"/>
        <end position="353"/>
    </location>
</feature>
<accession>A0AAW0F1F8</accession>
<dbReference type="AlphaFoldDB" id="A0AAW0F1F8"/>
<gene>
    <name evidence="2" type="ORF">NESM_000041100</name>
</gene>
<feature type="compositionally biased region" description="Low complexity" evidence="1">
    <location>
        <begin position="196"/>
        <end position="215"/>
    </location>
</feature>
<sequence>MPRSPLIRPLSPLQTRCAPPLPVPYSLADVVLHPVSAAASPDSAHVRERESSASAAVVSEAEVHHPDRLAGRIGAGLALQEADSSPALALLPPPPLAPTFHSLVGPSLELELLHADYAARLQAGHSPHTRTTGDVMDDVRACPPAAAATPSRSHRAASPPQRGGCTSPSHPYVSTTRAGAGVPQREAPRDAPPDTPSSLLRSAAAATAMEAARPSYGGALLERRQRARRADRPREYEHLQPRHTPPSSPLPFEGWDDATGKRTDVATTPPSSSRPELTVAASGRGDVSALRQHHMTDAADAARYHGTAVIDRTGCSYTISIAACPIVEEKDGAPSAQPQVRGQSTGHNGSNSERGSEAGKRKHVLDAPHEAAEVALHSAGASRRAGARNATPPPNTDVSATQLAYPALDECRRLLDEIRTVSPLLRRCLTPPRPMGCRAAAASTTPHPNTTVARGGAAVHAQDAGRGGYASSSSPPLPPPPAAVAGPAETRAVSEAAPRLSIPAPGPEARRLYRWDAATAAEDLSYMCGPFQQPSERFAASVAAQMQRRQSAETRRLFGAAPAVSAAEVDAPAHGPPRRWSTLSSVPSASTLGSAVPPRHGVPAQGAADESPSERLQRLLQETEVALSSRWGTGPLHQQQGMAAPPPSARHHHYASDGMADVARAGTARTLDMPDSSTASLLRLPYCPAALTPARPPIPLSSYEDGGRYRVWGDSC</sequence>
<feature type="compositionally biased region" description="Basic and acidic residues" evidence="1">
    <location>
        <begin position="221"/>
        <end position="240"/>
    </location>
</feature>
<feature type="compositionally biased region" description="Low complexity" evidence="1">
    <location>
        <begin position="564"/>
        <end position="573"/>
    </location>
</feature>
<dbReference type="EMBL" id="JAECZO010000002">
    <property type="protein sequence ID" value="KAK7199929.1"/>
    <property type="molecule type" value="Genomic_DNA"/>
</dbReference>
<reference evidence="2 3" key="1">
    <citation type="journal article" date="2021" name="MBio">
        <title>A New Model Trypanosomatid, Novymonas esmeraldas: Genomic Perception of Its 'Candidatus Pandoraea novymonadis' Endosymbiont.</title>
        <authorList>
            <person name="Zakharova A."/>
            <person name="Saura A."/>
            <person name="Butenko A."/>
            <person name="Podesvova L."/>
            <person name="Warmusova S."/>
            <person name="Kostygov A.Y."/>
            <person name="Nenarokova A."/>
            <person name="Lukes J."/>
            <person name="Opperdoes F.R."/>
            <person name="Yurchenko V."/>
        </authorList>
    </citation>
    <scope>NUCLEOTIDE SEQUENCE [LARGE SCALE GENOMIC DNA]</scope>
    <source>
        <strain evidence="2 3">E262AT.01</strain>
    </source>
</reference>
<organism evidence="2 3">
    <name type="scientific">Novymonas esmeraldas</name>
    <dbReference type="NCBI Taxonomy" id="1808958"/>
    <lineage>
        <taxon>Eukaryota</taxon>
        <taxon>Discoba</taxon>
        <taxon>Euglenozoa</taxon>
        <taxon>Kinetoplastea</taxon>
        <taxon>Metakinetoplastina</taxon>
        <taxon>Trypanosomatida</taxon>
        <taxon>Trypanosomatidae</taxon>
        <taxon>Novymonas</taxon>
    </lineage>
</organism>
<evidence type="ECO:0000313" key="2">
    <source>
        <dbReference type="EMBL" id="KAK7199929.1"/>
    </source>
</evidence>
<proteinExistence type="predicted"/>
<feature type="compositionally biased region" description="Polar residues" evidence="1">
    <location>
        <begin position="265"/>
        <end position="275"/>
    </location>
</feature>
<keyword evidence="3" id="KW-1185">Reference proteome</keyword>
<feature type="region of interest" description="Disordered" evidence="1">
    <location>
        <begin position="332"/>
        <end position="363"/>
    </location>
</feature>
<feature type="region of interest" description="Disordered" evidence="1">
    <location>
        <begin position="38"/>
        <end position="60"/>
    </location>
</feature>
<comment type="caution">
    <text evidence="2">The sequence shown here is derived from an EMBL/GenBank/DDBJ whole genome shotgun (WGS) entry which is preliminary data.</text>
</comment>
<feature type="compositionally biased region" description="Polar residues" evidence="1">
    <location>
        <begin position="442"/>
        <end position="452"/>
    </location>
</feature>
<name>A0AAW0F1F8_9TRYP</name>
<feature type="compositionally biased region" description="Low complexity" evidence="1">
    <location>
        <begin position="378"/>
        <end position="388"/>
    </location>
</feature>